<dbReference type="AlphaFoldDB" id="X0GVZ4"/>
<accession>X0GVZ4</accession>
<evidence type="ECO:0000256" key="1">
    <source>
        <dbReference type="SAM" id="MobiDB-lite"/>
    </source>
</evidence>
<feature type="region of interest" description="Disordered" evidence="1">
    <location>
        <begin position="1"/>
        <end position="65"/>
    </location>
</feature>
<feature type="compositionally biased region" description="Basic and acidic residues" evidence="1">
    <location>
        <begin position="1"/>
        <end position="11"/>
    </location>
</feature>
<reference evidence="2" key="1">
    <citation type="submission" date="2011-11" db="EMBL/GenBank/DDBJ databases">
        <title>The Genome Sequence of Fusarium oxysporum PHW808.</title>
        <authorList>
            <consortium name="The Broad Institute Genome Sequencing Platform"/>
            <person name="Ma L.-J."/>
            <person name="Gale L.R."/>
            <person name="Schwartz D.C."/>
            <person name="Zhou S."/>
            <person name="Corby-Kistler H."/>
            <person name="Young S.K."/>
            <person name="Zeng Q."/>
            <person name="Gargeya S."/>
            <person name="Fitzgerald M."/>
            <person name="Haas B."/>
            <person name="Abouelleil A."/>
            <person name="Alvarado L."/>
            <person name="Arachchi H.M."/>
            <person name="Berlin A."/>
            <person name="Brown A."/>
            <person name="Chapman S.B."/>
            <person name="Chen Z."/>
            <person name="Dunbar C."/>
            <person name="Freedman E."/>
            <person name="Gearin G."/>
            <person name="Goldberg J."/>
            <person name="Griggs A."/>
            <person name="Gujja S."/>
            <person name="Heiman D."/>
            <person name="Howarth C."/>
            <person name="Larson L."/>
            <person name="Lui A."/>
            <person name="MacDonald P.J.P."/>
            <person name="Montmayeur A."/>
            <person name="Murphy C."/>
            <person name="Neiman D."/>
            <person name="Pearson M."/>
            <person name="Priest M."/>
            <person name="Roberts A."/>
            <person name="Saif S."/>
            <person name="Shea T."/>
            <person name="Shenoy N."/>
            <person name="Sisk P."/>
            <person name="Stolte C."/>
            <person name="Sykes S."/>
            <person name="Wortman J."/>
            <person name="Nusbaum C."/>
            <person name="Birren B."/>
        </authorList>
    </citation>
    <scope>NUCLEOTIDE SEQUENCE [LARGE SCALE GENOMIC DNA]</scope>
    <source>
        <strain evidence="2">54008</strain>
    </source>
</reference>
<dbReference type="Proteomes" id="UP000030676">
    <property type="component" value="Unassembled WGS sequence"/>
</dbReference>
<dbReference type="HOGENOM" id="CLU_2849806_0_0_1"/>
<protein>
    <submittedName>
        <fullName evidence="2">Uncharacterized protein</fullName>
    </submittedName>
</protein>
<organism evidence="2">
    <name type="scientific">Fusarium oxysporum f. sp. conglutinans race 2 54008</name>
    <dbReference type="NCBI Taxonomy" id="1089457"/>
    <lineage>
        <taxon>Eukaryota</taxon>
        <taxon>Fungi</taxon>
        <taxon>Dikarya</taxon>
        <taxon>Ascomycota</taxon>
        <taxon>Pezizomycotina</taxon>
        <taxon>Sordariomycetes</taxon>
        <taxon>Hypocreomycetidae</taxon>
        <taxon>Hypocreales</taxon>
        <taxon>Nectriaceae</taxon>
        <taxon>Fusarium</taxon>
        <taxon>Fusarium oxysporum species complex</taxon>
    </lineage>
</organism>
<sequence length="65" mass="7431">MRRTISQDRRRAMAVWQKRTPCSDLSNLSSQPSKRSHEGSKRKPLRGYCPRGVGEAVGCQREDQT</sequence>
<evidence type="ECO:0000313" key="2">
    <source>
        <dbReference type="EMBL" id="EXL63996.1"/>
    </source>
</evidence>
<reference evidence="2" key="2">
    <citation type="submission" date="2014-03" db="EMBL/GenBank/DDBJ databases">
        <title>The Genome Annotation of Fusarium oxysporum PHW808.</title>
        <authorList>
            <consortium name="The Broad Institute Genomics Platform"/>
            <person name="Ma L.-J."/>
            <person name="Corby-Kistler H."/>
            <person name="Broz K."/>
            <person name="Gale L.R."/>
            <person name="Jonkers W."/>
            <person name="O'Donnell K."/>
            <person name="Ploetz R."/>
            <person name="Steinberg C."/>
            <person name="Schwartz D.C."/>
            <person name="VanEtten H."/>
            <person name="Zhou S."/>
            <person name="Young S.K."/>
            <person name="Zeng Q."/>
            <person name="Gargeya S."/>
            <person name="Fitzgerald M."/>
            <person name="Abouelleil A."/>
            <person name="Alvarado L."/>
            <person name="Chapman S.B."/>
            <person name="Gainer-Dewar J."/>
            <person name="Goldberg J."/>
            <person name="Griggs A."/>
            <person name="Gujja S."/>
            <person name="Hansen M."/>
            <person name="Howarth C."/>
            <person name="Imamovic A."/>
            <person name="Ireland A."/>
            <person name="Larimer J."/>
            <person name="McCowan C."/>
            <person name="Murphy C."/>
            <person name="Pearson M."/>
            <person name="Poon T.W."/>
            <person name="Priest M."/>
            <person name="Roberts A."/>
            <person name="Saif S."/>
            <person name="Shea T."/>
            <person name="Sykes S."/>
            <person name="Wortman J."/>
            <person name="Nusbaum C."/>
            <person name="Birren B."/>
        </authorList>
    </citation>
    <scope>NUCLEOTIDE SEQUENCE</scope>
    <source>
        <strain evidence="2">54008</strain>
    </source>
</reference>
<gene>
    <name evidence="2" type="ORF">FOPG_19734</name>
</gene>
<dbReference type="EMBL" id="KK034478">
    <property type="protein sequence ID" value="EXL63996.1"/>
    <property type="molecule type" value="Genomic_DNA"/>
</dbReference>
<feature type="compositionally biased region" description="Polar residues" evidence="1">
    <location>
        <begin position="23"/>
        <end position="33"/>
    </location>
</feature>
<proteinExistence type="predicted"/>
<name>X0GVZ4_FUSOX</name>